<accession>A0A8H7XU01</accession>
<feature type="region of interest" description="Disordered" evidence="1">
    <location>
        <begin position="231"/>
        <end position="310"/>
    </location>
</feature>
<feature type="transmembrane region" description="Helical" evidence="2">
    <location>
        <begin position="98"/>
        <end position="117"/>
    </location>
</feature>
<feature type="region of interest" description="Disordered" evidence="1">
    <location>
        <begin position="1"/>
        <end position="29"/>
    </location>
</feature>
<feature type="transmembrane region" description="Helical" evidence="2">
    <location>
        <begin position="71"/>
        <end position="92"/>
    </location>
</feature>
<evidence type="ECO:0000256" key="1">
    <source>
        <dbReference type="SAM" id="MobiDB-lite"/>
    </source>
</evidence>
<organism evidence="3">
    <name type="scientific">Psilocybe cubensis</name>
    <name type="common">Psychedelic mushroom</name>
    <name type="synonym">Stropharia cubensis</name>
    <dbReference type="NCBI Taxonomy" id="181762"/>
    <lineage>
        <taxon>Eukaryota</taxon>
        <taxon>Fungi</taxon>
        <taxon>Dikarya</taxon>
        <taxon>Basidiomycota</taxon>
        <taxon>Agaricomycotina</taxon>
        <taxon>Agaricomycetes</taxon>
        <taxon>Agaricomycetidae</taxon>
        <taxon>Agaricales</taxon>
        <taxon>Agaricineae</taxon>
        <taxon>Strophariaceae</taxon>
        <taxon>Psilocybe</taxon>
    </lineage>
</organism>
<feature type="compositionally biased region" description="Polar residues" evidence="1">
    <location>
        <begin position="282"/>
        <end position="291"/>
    </location>
</feature>
<keyword evidence="2" id="KW-0812">Transmembrane</keyword>
<evidence type="ECO:0000256" key="2">
    <source>
        <dbReference type="SAM" id="Phobius"/>
    </source>
</evidence>
<protein>
    <submittedName>
        <fullName evidence="3">Uncharacterized protein</fullName>
    </submittedName>
</protein>
<name>A0A8H7XU01_PSICU</name>
<evidence type="ECO:0000313" key="3">
    <source>
        <dbReference type="EMBL" id="KAG5165714.1"/>
    </source>
</evidence>
<feature type="transmembrane region" description="Helical" evidence="2">
    <location>
        <begin position="124"/>
        <end position="143"/>
    </location>
</feature>
<dbReference type="OrthoDB" id="3059471at2759"/>
<gene>
    <name evidence="3" type="ORF">JR316_009298</name>
</gene>
<dbReference type="EMBL" id="JAFIQS010000009">
    <property type="protein sequence ID" value="KAG5165714.1"/>
    <property type="molecule type" value="Genomic_DNA"/>
</dbReference>
<comment type="caution">
    <text evidence="3">The sequence shown here is derived from an EMBL/GenBank/DDBJ whole genome shotgun (WGS) entry which is preliminary data.</text>
</comment>
<reference evidence="3" key="1">
    <citation type="submission" date="2021-02" db="EMBL/GenBank/DDBJ databases">
        <title>Psilocybe cubensis genome.</title>
        <authorList>
            <person name="Mckernan K.J."/>
            <person name="Crawford S."/>
            <person name="Trippe A."/>
            <person name="Kane L.T."/>
            <person name="Mclaughlin S."/>
        </authorList>
    </citation>
    <scope>NUCLEOTIDE SEQUENCE [LARGE SCALE GENOMIC DNA]</scope>
    <source>
        <strain evidence="3">MGC-MH-2018</strain>
    </source>
</reference>
<sequence length="310" mass="33039">MTSPTETPLVVESSAGGVHPAPAVSESRNGSNVTIRDGFIATITFAKKLFDEVVMPSISSFIETSRTNPRVAAIAGTPALLAFLFTAAFLIFSTLTLIIWTIITVVFGIVFVIIGGFKALLVKLMFVIITAIPLTVIGTSLLVCGNSLAHMIIRQLPGRSSSDGSTPSSTDEVDWQRVAEALARNTIQGVRSSIPLIHAVFETIRNVFRASYTSFWAAIMLMHDTAARDAGAFTRSTPTPPQPPTGSTENSTPVGSRATEVVSPPLSDSSDQEIVVIEPVNLPSTSNSGKQIPTLHQRAAFKRTGDNDEN</sequence>
<dbReference type="AlphaFoldDB" id="A0A8H7XU01"/>
<proteinExistence type="predicted"/>
<keyword evidence="2" id="KW-1133">Transmembrane helix</keyword>
<keyword evidence="2" id="KW-0472">Membrane</keyword>